<evidence type="ECO:0000313" key="3">
    <source>
        <dbReference type="Proteomes" id="UP000822476"/>
    </source>
</evidence>
<accession>A0A8S9YJ48</accession>
<dbReference type="Proteomes" id="UP000822476">
    <property type="component" value="Unassembled WGS sequence"/>
</dbReference>
<evidence type="ECO:0000313" key="2">
    <source>
        <dbReference type="EMBL" id="KAF7233875.1"/>
    </source>
</evidence>
<dbReference type="InterPro" id="IPR035967">
    <property type="entry name" value="SWAP/Surp_sf"/>
</dbReference>
<comment type="caution">
    <text evidence="2">The sequence shown here is derived from an EMBL/GenBank/DDBJ whole genome shotgun (WGS) entry which is preliminary data.</text>
</comment>
<dbReference type="PANTHER" id="PTHR12323:SF0">
    <property type="entry name" value="CALCIUM HOMEOSTASIS ENDOPLASMIC RETICULUM PROTEIN"/>
    <property type="match status" value="1"/>
</dbReference>
<organism evidence="2 3">
    <name type="scientific">Paragonimus skrjabini miyazakii</name>
    <dbReference type="NCBI Taxonomy" id="59628"/>
    <lineage>
        <taxon>Eukaryota</taxon>
        <taxon>Metazoa</taxon>
        <taxon>Spiralia</taxon>
        <taxon>Lophotrochozoa</taxon>
        <taxon>Platyhelminthes</taxon>
        <taxon>Trematoda</taxon>
        <taxon>Digenea</taxon>
        <taxon>Plagiorchiida</taxon>
        <taxon>Troglotremata</taxon>
        <taxon>Troglotrematidae</taxon>
        <taxon>Paragonimus</taxon>
    </lineage>
</organism>
<dbReference type="OrthoDB" id="21470at2759"/>
<dbReference type="InterPro" id="IPR000061">
    <property type="entry name" value="Surp"/>
</dbReference>
<sequence>MDPPLPPVDPEQRNIIEKLADFVARNGQEFELLTKEKQRDNPKFAFLHGGEFYEYYNFKVEEARERWQTQRPYKDNYQPVSFRCLSVNKFMIISFN</sequence>
<dbReference type="PROSITE" id="PS50128">
    <property type="entry name" value="SURP"/>
    <property type="match status" value="1"/>
</dbReference>
<reference evidence="2" key="1">
    <citation type="submission" date="2019-07" db="EMBL/GenBank/DDBJ databases">
        <title>Annotation for the trematode Paragonimus miyazaki's.</title>
        <authorList>
            <person name="Choi Y.-J."/>
        </authorList>
    </citation>
    <scope>NUCLEOTIDE SEQUENCE</scope>
    <source>
        <strain evidence="2">Japan</strain>
    </source>
</reference>
<dbReference type="Pfam" id="PF01805">
    <property type="entry name" value="Surp"/>
    <property type="match status" value="1"/>
</dbReference>
<dbReference type="GO" id="GO:0006396">
    <property type="term" value="P:RNA processing"/>
    <property type="evidence" value="ECO:0007669"/>
    <property type="project" value="InterPro"/>
</dbReference>
<evidence type="ECO:0000259" key="1">
    <source>
        <dbReference type="PROSITE" id="PS50128"/>
    </source>
</evidence>
<dbReference type="SMART" id="SM00648">
    <property type="entry name" value="SWAP"/>
    <property type="match status" value="1"/>
</dbReference>
<dbReference type="GO" id="GO:0006874">
    <property type="term" value="P:intracellular calcium ion homeostasis"/>
    <property type="evidence" value="ECO:0007669"/>
    <property type="project" value="TreeGrafter"/>
</dbReference>
<dbReference type="EMBL" id="JTDE01016543">
    <property type="protein sequence ID" value="KAF7233875.1"/>
    <property type="molecule type" value="Genomic_DNA"/>
</dbReference>
<feature type="domain" description="SURP motif" evidence="1">
    <location>
        <begin position="15"/>
        <end position="57"/>
    </location>
</feature>
<dbReference type="GO" id="GO:0048471">
    <property type="term" value="C:perinuclear region of cytoplasm"/>
    <property type="evidence" value="ECO:0007669"/>
    <property type="project" value="TreeGrafter"/>
</dbReference>
<dbReference type="SUPFAM" id="SSF109905">
    <property type="entry name" value="Surp module (SWAP domain)"/>
    <property type="match status" value="1"/>
</dbReference>
<dbReference type="AlphaFoldDB" id="A0A8S9YJ48"/>
<protein>
    <recommendedName>
        <fullName evidence="1">SURP motif domain-containing protein</fullName>
    </recommendedName>
</protein>
<name>A0A8S9YJ48_9TREM</name>
<proteinExistence type="predicted"/>
<keyword evidence="3" id="KW-1185">Reference proteome</keyword>
<dbReference type="GO" id="GO:0003723">
    <property type="term" value="F:RNA binding"/>
    <property type="evidence" value="ECO:0007669"/>
    <property type="project" value="InterPro"/>
</dbReference>
<gene>
    <name evidence="2" type="ORF">EG68_12586</name>
</gene>
<dbReference type="PANTHER" id="PTHR12323">
    <property type="entry name" value="SR-RELATED CTD ASSOCIATED FACTOR 6"/>
    <property type="match status" value="1"/>
</dbReference>
<dbReference type="Gene3D" id="1.10.10.790">
    <property type="entry name" value="Surp module"/>
    <property type="match status" value="1"/>
</dbReference>